<dbReference type="AlphaFoldDB" id="A0A9P6DNT4"/>
<gene>
    <name evidence="1" type="ORF">BS47DRAFT_1349330</name>
</gene>
<comment type="caution">
    <text evidence="1">The sequence shown here is derived from an EMBL/GenBank/DDBJ whole genome shotgun (WGS) entry which is preliminary data.</text>
</comment>
<sequence length="88" mass="9942">IQNKDGTPRKVSRDHGVQTLVIYTIAVGPMPSTGEEDLAESFRCNCEAQSDPWVMGRKRRGQLRLFSIPAPYFGVSLEREVRSTFLFP</sequence>
<keyword evidence="2" id="KW-1185">Reference proteome</keyword>
<reference evidence="1" key="1">
    <citation type="journal article" date="2020" name="Nat. Commun.">
        <title>Large-scale genome sequencing of mycorrhizal fungi provides insights into the early evolution of symbiotic traits.</title>
        <authorList>
            <person name="Miyauchi S."/>
            <person name="Kiss E."/>
            <person name="Kuo A."/>
            <person name="Drula E."/>
            <person name="Kohler A."/>
            <person name="Sanchez-Garcia M."/>
            <person name="Morin E."/>
            <person name="Andreopoulos B."/>
            <person name="Barry K.W."/>
            <person name="Bonito G."/>
            <person name="Buee M."/>
            <person name="Carver A."/>
            <person name="Chen C."/>
            <person name="Cichocki N."/>
            <person name="Clum A."/>
            <person name="Culley D."/>
            <person name="Crous P.W."/>
            <person name="Fauchery L."/>
            <person name="Girlanda M."/>
            <person name="Hayes R.D."/>
            <person name="Keri Z."/>
            <person name="LaButti K."/>
            <person name="Lipzen A."/>
            <person name="Lombard V."/>
            <person name="Magnuson J."/>
            <person name="Maillard F."/>
            <person name="Murat C."/>
            <person name="Nolan M."/>
            <person name="Ohm R.A."/>
            <person name="Pangilinan J."/>
            <person name="Pereira M.F."/>
            <person name="Perotto S."/>
            <person name="Peter M."/>
            <person name="Pfister S."/>
            <person name="Riley R."/>
            <person name="Sitrit Y."/>
            <person name="Stielow J.B."/>
            <person name="Szollosi G."/>
            <person name="Zifcakova L."/>
            <person name="Stursova M."/>
            <person name="Spatafora J.W."/>
            <person name="Tedersoo L."/>
            <person name="Vaario L.M."/>
            <person name="Yamada A."/>
            <person name="Yan M."/>
            <person name="Wang P."/>
            <person name="Xu J."/>
            <person name="Bruns T."/>
            <person name="Baldrian P."/>
            <person name="Vilgalys R."/>
            <person name="Dunand C."/>
            <person name="Henrissat B."/>
            <person name="Grigoriev I.V."/>
            <person name="Hibbett D."/>
            <person name="Nagy L.G."/>
            <person name="Martin F.M."/>
        </authorList>
    </citation>
    <scope>NUCLEOTIDE SEQUENCE</scope>
    <source>
        <strain evidence="1">UP504</strain>
    </source>
</reference>
<proteinExistence type="predicted"/>
<accession>A0A9P6DNT4</accession>
<dbReference type="Proteomes" id="UP000886523">
    <property type="component" value="Unassembled WGS sequence"/>
</dbReference>
<evidence type="ECO:0000313" key="1">
    <source>
        <dbReference type="EMBL" id="KAF9509331.1"/>
    </source>
</evidence>
<evidence type="ECO:0000313" key="2">
    <source>
        <dbReference type="Proteomes" id="UP000886523"/>
    </source>
</evidence>
<feature type="non-terminal residue" evidence="1">
    <location>
        <position position="1"/>
    </location>
</feature>
<feature type="non-terminal residue" evidence="1">
    <location>
        <position position="88"/>
    </location>
</feature>
<organism evidence="1 2">
    <name type="scientific">Hydnum rufescens UP504</name>
    <dbReference type="NCBI Taxonomy" id="1448309"/>
    <lineage>
        <taxon>Eukaryota</taxon>
        <taxon>Fungi</taxon>
        <taxon>Dikarya</taxon>
        <taxon>Basidiomycota</taxon>
        <taxon>Agaricomycotina</taxon>
        <taxon>Agaricomycetes</taxon>
        <taxon>Cantharellales</taxon>
        <taxon>Hydnaceae</taxon>
        <taxon>Hydnum</taxon>
    </lineage>
</organism>
<name>A0A9P6DNT4_9AGAM</name>
<dbReference type="EMBL" id="MU129037">
    <property type="protein sequence ID" value="KAF9509331.1"/>
    <property type="molecule type" value="Genomic_DNA"/>
</dbReference>
<protein>
    <submittedName>
        <fullName evidence="1">Uncharacterized protein</fullName>
    </submittedName>
</protein>